<dbReference type="PROSITE" id="PS00107">
    <property type="entry name" value="PROTEIN_KINASE_ATP"/>
    <property type="match status" value="1"/>
</dbReference>
<evidence type="ECO:0000256" key="18">
    <source>
        <dbReference type="ARBA" id="ARBA00037982"/>
    </source>
</evidence>
<evidence type="ECO:0000256" key="11">
    <source>
        <dbReference type="ARBA" id="ARBA00022840"/>
    </source>
</evidence>
<keyword evidence="5" id="KW-0808">Transferase</keyword>
<dbReference type="PROSITE" id="PS00108">
    <property type="entry name" value="PROTEIN_KINASE_ST"/>
    <property type="match status" value="1"/>
</dbReference>
<dbReference type="PANTHER" id="PTHR11042:SF91">
    <property type="entry name" value="EUKARYOTIC TRANSLATION INITIATION FACTOR 2-ALPHA KINASE"/>
    <property type="match status" value="1"/>
</dbReference>
<evidence type="ECO:0000256" key="21">
    <source>
        <dbReference type="SAM" id="MobiDB-lite"/>
    </source>
</evidence>
<evidence type="ECO:0000256" key="4">
    <source>
        <dbReference type="ARBA" id="ARBA00022553"/>
    </source>
</evidence>
<dbReference type="InterPro" id="IPR017441">
    <property type="entry name" value="Protein_kinase_ATP_BS"/>
</dbReference>
<protein>
    <recommendedName>
        <fullName evidence="2">non-specific serine/threonine protein kinase</fullName>
        <ecNumber evidence="2">2.7.11.1</ecNumber>
    </recommendedName>
    <alternativeName>
        <fullName evidence="19">PRKR-like endoplasmic reticulum kinase</fullName>
    </alternativeName>
</protein>
<evidence type="ECO:0000256" key="14">
    <source>
        <dbReference type="ARBA" id="ARBA00023016"/>
    </source>
</evidence>
<evidence type="ECO:0000256" key="2">
    <source>
        <dbReference type="ARBA" id="ARBA00012513"/>
    </source>
</evidence>
<dbReference type="EC" id="2.7.11.1" evidence="2"/>
<evidence type="ECO:0000256" key="8">
    <source>
        <dbReference type="ARBA" id="ARBA00022741"/>
    </source>
</evidence>
<keyword evidence="24" id="KW-1185">Reference proteome</keyword>
<keyword evidence="15" id="KW-0472">Membrane</keyword>
<comment type="caution">
    <text evidence="23">The sequence shown here is derived from an EMBL/GenBank/DDBJ whole genome shotgun (WGS) entry which is preliminary data.</text>
</comment>
<dbReference type="GO" id="GO:0006986">
    <property type="term" value="P:response to unfolded protein"/>
    <property type="evidence" value="ECO:0007669"/>
    <property type="project" value="UniProtKB-KW"/>
</dbReference>
<keyword evidence="11 20" id="KW-0067">ATP-binding</keyword>
<keyword evidence="13" id="KW-1133">Transmembrane helix</keyword>
<keyword evidence="3" id="KW-0723">Serine/threonine-protein kinase</keyword>
<evidence type="ECO:0000256" key="12">
    <source>
        <dbReference type="ARBA" id="ARBA00022845"/>
    </source>
</evidence>
<dbReference type="GO" id="GO:0005524">
    <property type="term" value="F:ATP binding"/>
    <property type="evidence" value="ECO:0007669"/>
    <property type="project" value="UniProtKB-UniRule"/>
</dbReference>
<accession>A0AA88YEJ6</accession>
<dbReference type="EMBL" id="VSWD01000008">
    <property type="protein sequence ID" value="KAK3095121.1"/>
    <property type="molecule type" value="Genomic_DNA"/>
</dbReference>
<dbReference type="InterPro" id="IPR011009">
    <property type="entry name" value="Kinase-like_dom_sf"/>
</dbReference>
<keyword evidence="4" id="KW-0597">Phosphoprotein</keyword>
<feature type="domain" description="Protein kinase" evidence="22">
    <location>
        <begin position="512"/>
        <end position="985"/>
    </location>
</feature>
<dbReference type="AlphaFoldDB" id="A0AA88YEJ6"/>
<feature type="region of interest" description="Disordered" evidence="21">
    <location>
        <begin position="1"/>
        <end position="32"/>
    </location>
</feature>
<evidence type="ECO:0000256" key="15">
    <source>
        <dbReference type="ARBA" id="ARBA00023136"/>
    </source>
</evidence>
<keyword evidence="10" id="KW-0256">Endoplasmic reticulum</keyword>
<sequence length="1016" mass="113628">MNCISAADDHRNGEEGLYSGGNRYSEGPSVNHQSCQARPAVQNAKHLMIVSTLDGRVTALDVNNKGSLAWEIQADPRPLLSSSISKLEITQDGIPKRLIPSLDGGLYQYDGDSIEAIPMTADKLLSSTLRVTDRTMMIGGKDVSSYGLDPVTGQLKYVCTSSGCKFLGDSDEDGDPDMLVITRNTQTVRAVDARNGQERWNFSVGQHQVELLPGSQSTHDASQEDDDVMINTCANSEEEDLIDSALLESSLKIIVPEGMVVALNPEDQNSLEWKHKFDSPVVKAWILRKQTLKPISVFDNKHIPAISGFQNSEEKVNSEPLLYVGMHHNQLYVQPSAPMQQTVKSATKARGHSQVAMPRVAWKPYLITAPSRTPIFRGNRQEVPMITDKSEHGLTVWHENYPFDNGYYLYPDVILPTNSCDAEDLLNPAEEEGQYMFVYVYTSLWFYWKEVAAISLFVSLGLNLAILKARKIYKLRRAEKLKLLKSEAEPDSPDTAGENKTEEYKSRYESDFDQIQCLGKGGFGIVFEAKNKVDECHYAVKRISLPHSNTAKERVMREVKALAKLEHSGIVRFFHAWLESPPPGWQEDRDRQLEDSECISIPTPCNSVTQLGTASYSTNVRKTNFDSENPFGGYINPEITYSGRIKAGGSREFSVADTGESWENSNSTFGLVPLSQSETVLEEDESLSVEFRCSDSEDSGSCSNIVPFTGLKENSESARGNNNSFSIVFEDSGCGDKSSSGGVEFSHSKSSKHVIDIPSQTDFKCYNTSHSKSRKEQTSNSKKSPSTPSPKFYLYIQMQLCRRETLKDWLCANQAPRENDGVVLDIFDQILCAVAYVHDCGLMHRDLKPSNIFFSVDGVVKIGDFGLVTTLAEDQLEPEVEDNNPFKNHTAQVGTTLYMSPEQVAGKSYDQKVDIFSLGMILFELLYPFSTQMERIRTLMDVRKRKFPKDFVNKRPKEITYVEKILSPQPKDRPTVKEILDSELLKEFHPNSDSDRFRRRTISSSSSGSLSPEIIS</sequence>
<dbReference type="InterPro" id="IPR011047">
    <property type="entry name" value="Quinoprotein_ADH-like_sf"/>
</dbReference>
<feature type="binding site" evidence="20">
    <location>
        <position position="541"/>
    </location>
    <ligand>
        <name>ATP</name>
        <dbReference type="ChEBI" id="CHEBI:30616"/>
    </ligand>
</feature>
<dbReference type="SUPFAM" id="SSF56112">
    <property type="entry name" value="Protein kinase-like (PK-like)"/>
    <property type="match status" value="1"/>
</dbReference>
<dbReference type="InterPro" id="IPR018391">
    <property type="entry name" value="PQQ_b-propeller_rpt"/>
</dbReference>
<dbReference type="Pfam" id="PF00069">
    <property type="entry name" value="Pkinase"/>
    <property type="match status" value="2"/>
</dbReference>
<dbReference type="GO" id="GO:0005634">
    <property type="term" value="C:nucleus"/>
    <property type="evidence" value="ECO:0007669"/>
    <property type="project" value="TreeGrafter"/>
</dbReference>
<dbReference type="InterPro" id="IPR015943">
    <property type="entry name" value="WD40/YVTN_repeat-like_dom_sf"/>
</dbReference>
<dbReference type="SMART" id="SM00220">
    <property type="entry name" value="S_TKc"/>
    <property type="match status" value="1"/>
</dbReference>
<evidence type="ECO:0000313" key="24">
    <source>
        <dbReference type="Proteomes" id="UP001186944"/>
    </source>
</evidence>
<dbReference type="SUPFAM" id="SSF50998">
    <property type="entry name" value="Quinoprotein alcohol dehydrogenase-like"/>
    <property type="match status" value="1"/>
</dbReference>
<evidence type="ECO:0000256" key="17">
    <source>
        <dbReference type="ARBA" id="ARBA00023230"/>
    </source>
</evidence>
<dbReference type="FunFam" id="3.30.200.20:FF:000193">
    <property type="entry name" value="Eukaryotic translation initiation factor 2-alpha kinase 3"/>
    <property type="match status" value="1"/>
</dbReference>
<keyword evidence="9" id="KW-0418">Kinase</keyword>
<gene>
    <name evidence="23" type="ORF">FSP39_010550</name>
</gene>
<keyword evidence="14" id="KW-0346">Stress response</keyword>
<feature type="region of interest" description="Disordered" evidence="21">
    <location>
        <begin position="991"/>
        <end position="1016"/>
    </location>
</feature>
<dbReference type="PANTHER" id="PTHR11042">
    <property type="entry name" value="EUKARYOTIC TRANSLATION INITIATION FACTOR 2-ALPHA KINASE EIF2-ALPHA KINASE -RELATED"/>
    <property type="match status" value="1"/>
</dbReference>
<dbReference type="InterPro" id="IPR000719">
    <property type="entry name" value="Prot_kinase_dom"/>
</dbReference>
<evidence type="ECO:0000256" key="3">
    <source>
        <dbReference type="ARBA" id="ARBA00022527"/>
    </source>
</evidence>
<evidence type="ECO:0000256" key="10">
    <source>
        <dbReference type="ARBA" id="ARBA00022824"/>
    </source>
</evidence>
<keyword evidence="12" id="KW-0810">Translation regulation</keyword>
<evidence type="ECO:0000256" key="13">
    <source>
        <dbReference type="ARBA" id="ARBA00022989"/>
    </source>
</evidence>
<dbReference type="GO" id="GO:0005789">
    <property type="term" value="C:endoplasmic reticulum membrane"/>
    <property type="evidence" value="ECO:0007669"/>
    <property type="project" value="UniProtKB-SubCell"/>
</dbReference>
<evidence type="ECO:0000313" key="23">
    <source>
        <dbReference type="EMBL" id="KAK3095121.1"/>
    </source>
</evidence>
<keyword evidence="16" id="KW-0325">Glycoprotein</keyword>
<keyword evidence="6" id="KW-0812">Transmembrane</keyword>
<evidence type="ECO:0000256" key="16">
    <source>
        <dbReference type="ARBA" id="ARBA00023180"/>
    </source>
</evidence>
<dbReference type="SMART" id="SM00564">
    <property type="entry name" value="PQQ"/>
    <property type="match status" value="2"/>
</dbReference>
<evidence type="ECO:0000256" key="19">
    <source>
        <dbReference type="ARBA" id="ARBA00041500"/>
    </source>
</evidence>
<feature type="compositionally biased region" description="Low complexity" evidence="21">
    <location>
        <begin position="778"/>
        <end position="790"/>
    </location>
</feature>
<dbReference type="GO" id="GO:0034976">
    <property type="term" value="P:response to endoplasmic reticulum stress"/>
    <property type="evidence" value="ECO:0007669"/>
    <property type="project" value="UniProtKB-ARBA"/>
</dbReference>
<dbReference type="Gene3D" id="1.10.510.10">
    <property type="entry name" value="Transferase(Phosphotransferase) domain 1"/>
    <property type="match status" value="1"/>
</dbReference>
<dbReference type="Gene3D" id="3.30.200.20">
    <property type="entry name" value="Phosphorylase Kinase, domain 1"/>
    <property type="match status" value="1"/>
</dbReference>
<feature type="region of interest" description="Disordered" evidence="21">
    <location>
        <begin position="767"/>
        <end position="790"/>
    </location>
</feature>
<evidence type="ECO:0000256" key="20">
    <source>
        <dbReference type="PROSITE-ProRule" id="PRU10141"/>
    </source>
</evidence>
<feature type="compositionally biased region" description="Low complexity" evidence="21">
    <location>
        <begin position="1002"/>
        <end position="1016"/>
    </location>
</feature>
<dbReference type="InterPro" id="IPR008271">
    <property type="entry name" value="Ser/Thr_kinase_AS"/>
</dbReference>
<reference evidence="23" key="1">
    <citation type="submission" date="2019-08" db="EMBL/GenBank/DDBJ databases">
        <title>The improved chromosome-level genome for the pearl oyster Pinctada fucata martensii using PacBio sequencing and Hi-C.</title>
        <authorList>
            <person name="Zheng Z."/>
        </authorList>
    </citation>
    <scope>NUCLEOTIDE SEQUENCE</scope>
    <source>
        <strain evidence="23">ZZ-2019</strain>
        <tissue evidence="23">Adductor muscle</tissue>
    </source>
</reference>
<organism evidence="23 24">
    <name type="scientific">Pinctada imbricata</name>
    <name type="common">Atlantic pearl-oyster</name>
    <name type="synonym">Pinctada martensii</name>
    <dbReference type="NCBI Taxonomy" id="66713"/>
    <lineage>
        <taxon>Eukaryota</taxon>
        <taxon>Metazoa</taxon>
        <taxon>Spiralia</taxon>
        <taxon>Lophotrochozoa</taxon>
        <taxon>Mollusca</taxon>
        <taxon>Bivalvia</taxon>
        <taxon>Autobranchia</taxon>
        <taxon>Pteriomorphia</taxon>
        <taxon>Pterioida</taxon>
        <taxon>Pterioidea</taxon>
        <taxon>Pteriidae</taxon>
        <taxon>Pinctada</taxon>
    </lineage>
</organism>
<evidence type="ECO:0000256" key="1">
    <source>
        <dbReference type="ARBA" id="ARBA00004115"/>
    </source>
</evidence>
<comment type="subcellular location">
    <subcellularLocation>
        <location evidence="1">Endoplasmic reticulum membrane</location>
        <topology evidence="1">Single-pass type I membrane protein</topology>
    </subcellularLocation>
</comment>
<dbReference type="PROSITE" id="PS50011">
    <property type="entry name" value="PROTEIN_KINASE_DOM"/>
    <property type="match status" value="1"/>
</dbReference>
<dbReference type="FunFam" id="1.10.510.10:FF:000251">
    <property type="entry name" value="eukaryotic translation initiation factor 2-alpha kinase 3"/>
    <property type="match status" value="1"/>
</dbReference>
<dbReference type="Gene3D" id="2.130.10.10">
    <property type="entry name" value="YVTN repeat-like/Quinoprotein amine dehydrogenase"/>
    <property type="match status" value="1"/>
</dbReference>
<evidence type="ECO:0000256" key="6">
    <source>
        <dbReference type="ARBA" id="ARBA00022692"/>
    </source>
</evidence>
<evidence type="ECO:0000256" key="7">
    <source>
        <dbReference type="ARBA" id="ARBA00022729"/>
    </source>
</evidence>
<evidence type="ECO:0000256" key="9">
    <source>
        <dbReference type="ARBA" id="ARBA00022777"/>
    </source>
</evidence>
<comment type="similarity">
    <text evidence="18">Belongs to the protein kinase superfamily. Ser/Thr protein kinase family. GCN2 subfamily.</text>
</comment>
<evidence type="ECO:0000256" key="5">
    <source>
        <dbReference type="ARBA" id="ARBA00022679"/>
    </source>
</evidence>
<dbReference type="Proteomes" id="UP001186944">
    <property type="component" value="Unassembled WGS sequence"/>
</dbReference>
<evidence type="ECO:0000259" key="22">
    <source>
        <dbReference type="PROSITE" id="PS50011"/>
    </source>
</evidence>
<proteinExistence type="inferred from homology"/>
<keyword evidence="8 20" id="KW-0547">Nucleotide-binding</keyword>
<name>A0AA88YEJ6_PINIB</name>
<dbReference type="GO" id="GO:0004694">
    <property type="term" value="F:eukaryotic translation initiation factor 2alpha kinase activity"/>
    <property type="evidence" value="ECO:0007669"/>
    <property type="project" value="TreeGrafter"/>
</dbReference>
<keyword evidence="17" id="KW-0834">Unfolded protein response</keyword>
<dbReference type="InterPro" id="IPR050339">
    <property type="entry name" value="CC_SR_Kinase"/>
</dbReference>
<keyword evidence="7" id="KW-0732">Signal</keyword>